<evidence type="ECO:0000256" key="4">
    <source>
        <dbReference type="ARBA" id="ARBA00022824"/>
    </source>
</evidence>
<proteinExistence type="inferred from homology"/>
<gene>
    <name evidence="9" type="ORF">LELG_02007</name>
</gene>
<dbReference type="eggNOG" id="KOG4363">
    <property type="taxonomic scope" value="Eukaryota"/>
</dbReference>
<dbReference type="PANTHER" id="PTHR15301">
    <property type="entry name" value="INSULIN-INDUCED GENE 1"/>
    <property type="match status" value="1"/>
</dbReference>
<dbReference type="HOGENOM" id="CLU_039316_0_0_1"/>
<dbReference type="OMA" id="IEWSSFL"/>
<dbReference type="EMBL" id="CH981525">
    <property type="protein sequence ID" value="EDK43828.1"/>
    <property type="molecule type" value="Genomic_DNA"/>
</dbReference>
<evidence type="ECO:0000256" key="1">
    <source>
        <dbReference type="ARBA" id="ARBA00004477"/>
    </source>
</evidence>
<evidence type="ECO:0000256" key="5">
    <source>
        <dbReference type="ARBA" id="ARBA00022989"/>
    </source>
</evidence>
<name>A5DXC0_LODEL</name>
<dbReference type="VEuPathDB" id="FungiDB:LELG_02007"/>
<keyword evidence="3 8" id="KW-0812">Transmembrane</keyword>
<keyword evidence="6 8" id="KW-0472">Membrane</keyword>
<feature type="compositionally biased region" description="Low complexity" evidence="7">
    <location>
        <begin position="223"/>
        <end position="240"/>
    </location>
</feature>
<feature type="region of interest" description="Disordered" evidence="7">
    <location>
        <begin position="9"/>
        <end position="36"/>
    </location>
</feature>
<dbReference type="Pfam" id="PF07281">
    <property type="entry name" value="INSIG"/>
    <property type="match status" value="1"/>
</dbReference>
<dbReference type="InParanoid" id="A5DXC0"/>
<evidence type="ECO:0000313" key="10">
    <source>
        <dbReference type="Proteomes" id="UP000001996"/>
    </source>
</evidence>
<protein>
    <submittedName>
        <fullName evidence="9">Uncharacterized protein</fullName>
    </submittedName>
</protein>
<keyword evidence="4" id="KW-0256">Endoplasmic reticulum</keyword>
<dbReference type="GO" id="GO:0005789">
    <property type="term" value="C:endoplasmic reticulum membrane"/>
    <property type="evidence" value="ECO:0007669"/>
    <property type="project" value="UniProtKB-SubCell"/>
</dbReference>
<keyword evidence="5 8" id="KW-1133">Transmembrane helix</keyword>
<evidence type="ECO:0000256" key="3">
    <source>
        <dbReference type="ARBA" id="ARBA00022692"/>
    </source>
</evidence>
<dbReference type="STRING" id="379508.A5DXC0"/>
<dbReference type="AlphaFoldDB" id="A5DXC0"/>
<evidence type="ECO:0000313" key="9">
    <source>
        <dbReference type="EMBL" id="EDK43828.1"/>
    </source>
</evidence>
<dbReference type="GO" id="GO:0016126">
    <property type="term" value="P:sterol biosynthetic process"/>
    <property type="evidence" value="ECO:0007669"/>
    <property type="project" value="TreeGrafter"/>
</dbReference>
<dbReference type="OrthoDB" id="205546at2759"/>
<organism evidence="9 10">
    <name type="scientific">Lodderomyces elongisporus (strain ATCC 11503 / CBS 2605 / JCM 1781 / NBRC 1676 / NRRL YB-4239)</name>
    <name type="common">Yeast</name>
    <name type="synonym">Saccharomyces elongisporus</name>
    <dbReference type="NCBI Taxonomy" id="379508"/>
    <lineage>
        <taxon>Eukaryota</taxon>
        <taxon>Fungi</taxon>
        <taxon>Dikarya</taxon>
        <taxon>Ascomycota</taxon>
        <taxon>Saccharomycotina</taxon>
        <taxon>Pichiomycetes</taxon>
        <taxon>Debaryomycetaceae</taxon>
        <taxon>Candida/Lodderomyces clade</taxon>
        <taxon>Lodderomyces</taxon>
    </lineage>
</organism>
<evidence type="ECO:0000256" key="7">
    <source>
        <dbReference type="SAM" id="MobiDB-lite"/>
    </source>
</evidence>
<feature type="region of interest" description="Disordered" evidence="7">
    <location>
        <begin position="219"/>
        <end position="240"/>
    </location>
</feature>
<comment type="similarity">
    <text evidence="2">Belongs to the INSIG family.</text>
</comment>
<evidence type="ECO:0000256" key="8">
    <source>
        <dbReference type="SAM" id="Phobius"/>
    </source>
</evidence>
<accession>A5DXC0</accession>
<reference evidence="9 10" key="1">
    <citation type="journal article" date="2009" name="Nature">
        <title>Evolution of pathogenicity and sexual reproduction in eight Candida genomes.</title>
        <authorList>
            <person name="Butler G."/>
            <person name="Rasmussen M.D."/>
            <person name="Lin M.F."/>
            <person name="Santos M.A."/>
            <person name="Sakthikumar S."/>
            <person name="Munro C.A."/>
            <person name="Rheinbay E."/>
            <person name="Grabherr M."/>
            <person name="Forche A."/>
            <person name="Reedy J.L."/>
            <person name="Agrafioti I."/>
            <person name="Arnaud M.B."/>
            <person name="Bates S."/>
            <person name="Brown A.J."/>
            <person name="Brunke S."/>
            <person name="Costanzo M.C."/>
            <person name="Fitzpatrick D.A."/>
            <person name="de Groot P.W."/>
            <person name="Harris D."/>
            <person name="Hoyer L.L."/>
            <person name="Hube B."/>
            <person name="Klis F.M."/>
            <person name="Kodira C."/>
            <person name="Lennard N."/>
            <person name="Logue M.E."/>
            <person name="Martin R."/>
            <person name="Neiman A.M."/>
            <person name="Nikolaou E."/>
            <person name="Quail M.A."/>
            <person name="Quinn J."/>
            <person name="Santos M.C."/>
            <person name="Schmitzberger F.F."/>
            <person name="Sherlock G."/>
            <person name="Shah P."/>
            <person name="Silverstein K.A."/>
            <person name="Skrzypek M.S."/>
            <person name="Soll D."/>
            <person name="Staggs R."/>
            <person name="Stansfield I."/>
            <person name="Stumpf M.P."/>
            <person name="Sudbery P.E."/>
            <person name="Srikantha T."/>
            <person name="Zeng Q."/>
            <person name="Berman J."/>
            <person name="Berriman M."/>
            <person name="Heitman J."/>
            <person name="Gow N.A."/>
            <person name="Lorenz M.C."/>
            <person name="Birren B.W."/>
            <person name="Kellis M."/>
            <person name="Cuomo C.A."/>
        </authorList>
    </citation>
    <scope>NUCLEOTIDE SEQUENCE [LARGE SCALE GENOMIC DNA]</scope>
    <source>
        <strain evidence="10">ATCC 11503 / BCRC 21390 / CBS 2605 / JCM 1781 / NBRC 1676 / NRRL YB-4239</strain>
    </source>
</reference>
<sequence length="369" mass="41076">MAELRKIAISNTNNKSKGNTPLASGATTPTSMAPLLNDMDRTDSMINLTKPELYSYYQNDSFVNMENDLTDSTSDLEFKVSRRLPNEVDGNGRSGSNNFIATSNANDAFQFPFIVKLIILSSSAYLYNEITRHINYDHFNDKQLASFPLTITHVFLYSFVSKFKLGNYIENIDTSELGRALDGIFALTLQGLLMASLHPIFDRLLPKIFTKRLLSSNPIQSASSTSSTLSTSSTSSSTSLSNTNFMNDLIRTCITFLGISYAIRKIEWSSFLQVSIIWSLINPGLWLLLDGTISGFLSSLLVTALCCIIIYLQNTHIITSYSKTTNDVIALWLWIGSFFFCGIIIFGKIGRGLFGSGDSPRTRKVSRHR</sequence>
<feature type="compositionally biased region" description="Polar residues" evidence="7">
    <location>
        <begin position="9"/>
        <end position="31"/>
    </location>
</feature>
<evidence type="ECO:0000256" key="2">
    <source>
        <dbReference type="ARBA" id="ARBA00007475"/>
    </source>
</evidence>
<dbReference type="FunCoup" id="A5DXC0">
    <property type="interactions" value="51"/>
</dbReference>
<evidence type="ECO:0000256" key="6">
    <source>
        <dbReference type="ARBA" id="ARBA00023136"/>
    </source>
</evidence>
<dbReference type="Proteomes" id="UP000001996">
    <property type="component" value="Unassembled WGS sequence"/>
</dbReference>
<comment type="subcellular location">
    <subcellularLocation>
        <location evidence="1">Endoplasmic reticulum membrane</location>
        <topology evidence="1">Multi-pass membrane protein</topology>
    </subcellularLocation>
</comment>
<dbReference type="PANTHER" id="PTHR15301:SF3">
    <property type="entry name" value="PROTEIN NSG1-RELATED"/>
    <property type="match status" value="1"/>
</dbReference>
<keyword evidence="10" id="KW-1185">Reference proteome</keyword>
<feature type="transmembrane region" description="Helical" evidence="8">
    <location>
        <begin position="331"/>
        <end position="354"/>
    </location>
</feature>
<feature type="transmembrane region" description="Helical" evidence="8">
    <location>
        <begin position="284"/>
        <end position="311"/>
    </location>
</feature>
<dbReference type="InterPro" id="IPR025929">
    <property type="entry name" value="INSIG_fam"/>
</dbReference>